<reference evidence="1 2" key="1">
    <citation type="submission" date="2020-03" db="EMBL/GenBank/DDBJ databases">
        <title>Genomic Encyclopedia of Type Strains, Phase IV (KMG-IV): sequencing the most valuable type-strain genomes for metagenomic binning, comparative biology and taxonomic classification.</title>
        <authorList>
            <person name="Goeker M."/>
        </authorList>
    </citation>
    <scope>NUCLEOTIDE SEQUENCE [LARGE SCALE GENOMIC DNA]</scope>
    <source>
        <strain evidence="1 2">DSM 29762</strain>
    </source>
</reference>
<gene>
    <name evidence="1" type="ORF">GGR42_002758</name>
</gene>
<sequence length="211" mass="25170">MKVLLHPGYFPNIANFAVMVQQDICWEVEDNYQKQTYRNRSYVCTDSGKHLLSIPIKHIGFNIHGKQKYKDVKIENEYNWQRQHWRTLQTAYRTSPFFEYYEDDLAPLFKKHHTFLLDFNMKTIQCIHECLQIKMPTGKTETYVPSPKHIKDGRFLVNAKNNLEFVQEEYTQVFNDRHPFIKNVSILDLLFNEGPNAVTYLKNINLDFLND</sequence>
<dbReference type="InterPro" id="IPR014985">
    <property type="entry name" value="WbqC"/>
</dbReference>
<dbReference type="RefSeq" id="WP_167965120.1">
    <property type="nucleotide sequence ID" value="NZ_JAATJJ010000002.1"/>
</dbReference>
<keyword evidence="2" id="KW-1185">Reference proteome</keyword>
<evidence type="ECO:0000313" key="2">
    <source>
        <dbReference type="Proteomes" id="UP000590442"/>
    </source>
</evidence>
<comment type="caution">
    <text evidence="1">The sequence shown here is derived from an EMBL/GenBank/DDBJ whole genome shotgun (WGS) entry which is preliminary data.</text>
</comment>
<name>A0A846QYI5_9FLAO</name>
<proteinExistence type="predicted"/>
<dbReference type="EMBL" id="JAATJJ010000002">
    <property type="protein sequence ID" value="NJB72267.1"/>
    <property type="molecule type" value="Genomic_DNA"/>
</dbReference>
<organism evidence="1 2">
    <name type="scientific">Saonia flava</name>
    <dbReference type="NCBI Taxonomy" id="523696"/>
    <lineage>
        <taxon>Bacteria</taxon>
        <taxon>Pseudomonadati</taxon>
        <taxon>Bacteroidota</taxon>
        <taxon>Flavobacteriia</taxon>
        <taxon>Flavobacteriales</taxon>
        <taxon>Flavobacteriaceae</taxon>
        <taxon>Saonia</taxon>
    </lineage>
</organism>
<dbReference type="Proteomes" id="UP000590442">
    <property type="component" value="Unassembled WGS sequence"/>
</dbReference>
<evidence type="ECO:0000313" key="1">
    <source>
        <dbReference type="EMBL" id="NJB72267.1"/>
    </source>
</evidence>
<accession>A0A846QYI5</accession>
<protein>
    <recommendedName>
        <fullName evidence="3">WbqC-like protein family protein</fullName>
    </recommendedName>
</protein>
<evidence type="ECO:0008006" key="3">
    <source>
        <dbReference type="Google" id="ProtNLM"/>
    </source>
</evidence>
<dbReference type="AlphaFoldDB" id="A0A846QYI5"/>
<dbReference type="Pfam" id="PF08889">
    <property type="entry name" value="WbqC"/>
    <property type="match status" value="2"/>
</dbReference>